<dbReference type="Gene3D" id="2.40.160.130">
    <property type="entry name" value="Capsule assembly protein Wzi"/>
    <property type="match status" value="1"/>
</dbReference>
<dbReference type="InterPro" id="IPR038636">
    <property type="entry name" value="Wzi_sf"/>
</dbReference>
<proteinExistence type="predicted"/>
<dbReference type="AlphaFoldDB" id="A0A5P8E3Y0"/>
<dbReference type="Proteomes" id="UP000249375">
    <property type="component" value="Chromosome"/>
</dbReference>
<protein>
    <recommendedName>
        <fullName evidence="3">Capsule assembly Wzi family protein</fullName>
    </recommendedName>
</protein>
<evidence type="ECO:0008006" key="3">
    <source>
        <dbReference type="Google" id="ProtNLM"/>
    </source>
</evidence>
<accession>A0A5P8E3Y0</accession>
<reference evidence="1 2" key="1">
    <citation type="submission" date="2018-11" db="EMBL/GenBank/DDBJ databases">
        <authorList>
            <person name="Na S.W."/>
            <person name="Baik M."/>
        </authorList>
    </citation>
    <scope>NUCLEOTIDE SEQUENCE [LARGE SCALE GENOMIC DNA]</scope>
    <source>
        <strain evidence="1 2">E39</strain>
    </source>
</reference>
<evidence type="ECO:0000313" key="2">
    <source>
        <dbReference type="Proteomes" id="UP000249375"/>
    </source>
</evidence>
<dbReference type="KEGG" id="alq:C7Y71_000600"/>
<name>A0A5P8E3Y0_9BACT</name>
<evidence type="ECO:0000313" key="1">
    <source>
        <dbReference type="EMBL" id="QFQ11646.1"/>
    </source>
</evidence>
<keyword evidence="2" id="KW-1185">Reference proteome</keyword>
<organism evidence="1 2">
    <name type="scientific">Pseudoprevotella muciniphila</name>
    <dbReference type="NCBI Taxonomy" id="2133944"/>
    <lineage>
        <taxon>Bacteria</taxon>
        <taxon>Pseudomonadati</taxon>
        <taxon>Bacteroidota</taxon>
        <taxon>Bacteroidia</taxon>
        <taxon>Bacteroidales</taxon>
        <taxon>Prevotellaceae</taxon>
        <taxon>Pseudoprevotella</taxon>
    </lineage>
</organism>
<dbReference type="EMBL" id="CP033459">
    <property type="protein sequence ID" value="QFQ11646.1"/>
    <property type="molecule type" value="Genomic_DNA"/>
</dbReference>
<sequence>MRENVTYELEGQFTGAIHANPFWLQANKHGMSSTKNINGFVSAGIFRDAEKVDSGYNWSISYGLQAAIAGNYSFFPIKLRQAYMDINYKTMRISIGSKERPMEMKNNRLSTGSQTFGINARPIFQARIELPHYWQPFRNLNWLAIKGHFGYGIMVDTWWQKNYLDNGKHYVSWPLYHSKAGYLRIGNEERFPLVFEGGLEWATTFGGKAHNVSDIPGYNYSIGYGPKQWLRAIYGGGSDKSDGNGYSNAAGNTLGSWLFSLSYKGKGWKVRGYYDHFFEDQSQLFLEYGWKDGLYGFEFTLPKNRFVKSIVYEYIYTKDQSGPVYHDHTAEIPDQISGIDNYYNHSSYQGWQYWGQPIGNPLYYTALYNDDGTLAIKGNRFTGHHIGIEGEPTKEIDYRVLYTHTKNYGRYDAPYTDPKYNNSLLCEINYKPEHLKIGKFNLDGWSAGIGIAYDHGKQIGNNTGVQITVKKTGWLYR</sequence>
<gene>
    <name evidence="1" type="ORF">C7Y71_000600</name>
</gene>